<evidence type="ECO:0000256" key="2">
    <source>
        <dbReference type="ARBA" id="ARBA00022723"/>
    </source>
</evidence>
<evidence type="ECO:0000256" key="5">
    <source>
        <dbReference type="SAM" id="MobiDB-lite"/>
    </source>
</evidence>
<reference evidence="7" key="1">
    <citation type="journal article" date="2020" name="Fungal Divers.">
        <title>Resolving the Mortierellaceae phylogeny through synthesis of multi-gene phylogenetics and phylogenomics.</title>
        <authorList>
            <person name="Vandepol N."/>
            <person name="Liber J."/>
            <person name="Desiro A."/>
            <person name="Na H."/>
            <person name="Kennedy M."/>
            <person name="Barry K."/>
            <person name="Grigoriev I.V."/>
            <person name="Miller A.N."/>
            <person name="O'Donnell K."/>
            <person name="Stajich J.E."/>
            <person name="Bonito G."/>
        </authorList>
    </citation>
    <scope>NUCLEOTIDE SEQUENCE</scope>
    <source>
        <strain evidence="7">BC1065</strain>
    </source>
</reference>
<feature type="domain" description="Metallo-beta-lactamase" evidence="6">
    <location>
        <begin position="32"/>
        <end position="232"/>
    </location>
</feature>
<dbReference type="Pfam" id="PF00753">
    <property type="entry name" value="Lactamase_B"/>
    <property type="match status" value="1"/>
</dbReference>
<evidence type="ECO:0000256" key="1">
    <source>
        <dbReference type="ARBA" id="ARBA00006759"/>
    </source>
</evidence>
<evidence type="ECO:0000259" key="6">
    <source>
        <dbReference type="SMART" id="SM00849"/>
    </source>
</evidence>
<proteinExistence type="inferred from homology"/>
<dbReference type="OrthoDB" id="17458at2759"/>
<dbReference type="SMART" id="SM00849">
    <property type="entry name" value="Lactamase_B"/>
    <property type="match status" value="1"/>
</dbReference>
<dbReference type="GO" id="GO:0046872">
    <property type="term" value="F:metal ion binding"/>
    <property type="evidence" value="ECO:0007669"/>
    <property type="project" value="UniProtKB-KW"/>
</dbReference>
<dbReference type="CDD" id="cd07722">
    <property type="entry name" value="LACTB2-like_MBL-fold"/>
    <property type="match status" value="1"/>
</dbReference>
<keyword evidence="8" id="KW-1185">Reference proteome</keyword>
<name>A0A9P6U1S5_9FUNG</name>
<organism evidence="7 8">
    <name type="scientific">Actinomortierella ambigua</name>
    <dbReference type="NCBI Taxonomy" id="1343610"/>
    <lineage>
        <taxon>Eukaryota</taxon>
        <taxon>Fungi</taxon>
        <taxon>Fungi incertae sedis</taxon>
        <taxon>Mucoromycota</taxon>
        <taxon>Mortierellomycotina</taxon>
        <taxon>Mortierellomycetes</taxon>
        <taxon>Mortierellales</taxon>
        <taxon>Mortierellaceae</taxon>
        <taxon>Actinomortierella</taxon>
    </lineage>
</organism>
<keyword evidence="2" id="KW-0479">Metal-binding</keyword>
<evidence type="ECO:0000313" key="7">
    <source>
        <dbReference type="EMBL" id="KAG0256808.1"/>
    </source>
</evidence>
<evidence type="ECO:0000313" key="8">
    <source>
        <dbReference type="Proteomes" id="UP000807716"/>
    </source>
</evidence>
<dbReference type="AlphaFoldDB" id="A0A9P6U1S5"/>
<sequence>MESLERLPNITRLSERVLRILGQNPGKFTLQGTNTYLIGKGKSRLLLDTGEGRPEYLDVFKAALENELPADTVIDRVVCSHWHHDHVGGVKDIHTFLASRNIQMGNPPSTTAAKALSGVDKHSALGPRIFKYPCPEHDDDDDEDTRFEPLKDMEEIKVDESTTLLTLHTPGHTSDHLSFFLKEEKILFTADCVLGQGTAVFEDLSSYIRSLERQIRLTEELAIDNFAIFPGHGPVIEDGVGKIREYIQHRLEREKQIMQVLLSKDPQASSPSSTSSPSAAAATAPGNVNNDPAVTSAKTARQIVEVIYAAYPVTIHDAAEHQVLLHLQKLLRDGKVTRTTDENIRKVQWQVTVPMSSL</sequence>
<dbReference type="EMBL" id="JAAAJB010000391">
    <property type="protein sequence ID" value="KAG0256808.1"/>
    <property type="molecule type" value="Genomic_DNA"/>
</dbReference>
<gene>
    <name evidence="7" type="ORF">DFQ27_005489</name>
</gene>
<keyword evidence="3" id="KW-0378">Hydrolase</keyword>
<feature type="region of interest" description="Disordered" evidence="5">
    <location>
        <begin position="263"/>
        <end position="293"/>
    </location>
</feature>
<comment type="similarity">
    <text evidence="1">Belongs to the metallo-beta-lactamase superfamily. Glyoxalase II family.</text>
</comment>
<dbReference type="InterPro" id="IPR041516">
    <property type="entry name" value="LACTB2_WH"/>
</dbReference>
<dbReference type="InterPro" id="IPR036388">
    <property type="entry name" value="WH-like_DNA-bd_sf"/>
</dbReference>
<keyword evidence="4" id="KW-0862">Zinc</keyword>
<dbReference type="PANTHER" id="PTHR23131">
    <property type="entry name" value="ENDORIBONUCLEASE LACTB2"/>
    <property type="match status" value="1"/>
</dbReference>
<dbReference type="Pfam" id="PF17778">
    <property type="entry name" value="WHD_BLACT"/>
    <property type="match status" value="1"/>
</dbReference>
<dbReference type="GO" id="GO:0016787">
    <property type="term" value="F:hydrolase activity"/>
    <property type="evidence" value="ECO:0007669"/>
    <property type="project" value="UniProtKB-KW"/>
</dbReference>
<dbReference type="Gene3D" id="3.60.15.10">
    <property type="entry name" value="Ribonuclease Z/Hydroxyacylglutathione hydrolase-like"/>
    <property type="match status" value="1"/>
</dbReference>
<dbReference type="Gene3D" id="1.10.10.10">
    <property type="entry name" value="Winged helix-like DNA-binding domain superfamily/Winged helix DNA-binding domain"/>
    <property type="match status" value="1"/>
</dbReference>
<accession>A0A9P6U1S5</accession>
<dbReference type="InterPro" id="IPR047921">
    <property type="entry name" value="LACTB2-like_MBL-fold"/>
</dbReference>
<protein>
    <recommendedName>
        <fullName evidence="6">Metallo-beta-lactamase domain-containing protein</fullName>
    </recommendedName>
</protein>
<dbReference type="SUPFAM" id="SSF56281">
    <property type="entry name" value="Metallo-hydrolase/oxidoreductase"/>
    <property type="match status" value="1"/>
</dbReference>
<dbReference type="PANTHER" id="PTHR23131:SF0">
    <property type="entry name" value="ENDORIBONUCLEASE LACTB2"/>
    <property type="match status" value="1"/>
</dbReference>
<evidence type="ECO:0000256" key="4">
    <source>
        <dbReference type="ARBA" id="ARBA00022833"/>
    </source>
</evidence>
<feature type="compositionally biased region" description="Low complexity" evidence="5">
    <location>
        <begin position="268"/>
        <end position="285"/>
    </location>
</feature>
<dbReference type="InterPro" id="IPR036866">
    <property type="entry name" value="RibonucZ/Hydroxyglut_hydro"/>
</dbReference>
<dbReference type="GO" id="GO:0044550">
    <property type="term" value="P:secondary metabolite biosynthetic process"/>
    <property type="evidence" value="ECO:0007669"/>
    <property type="project" value="TreeGrafter"/>
</dbReference>
<dbReference type="InterPro" id="IPR001279">
    <property type="entry name" value="Metallo-B-lactamas"/>
</dbReference>
<dbReference type="InterPro" id="IPR050662">
    <property type="entry name" value="Sec-metab_biosynth-thioest"/>
</dbReference>
<comment type="caution">
    <text evidence="7">The sequence shown here is derived from an EMBL/GenBank/DDBJ whole genome shotgun (WGS) entry which is preliminary data.</text>
</comment>
<evidence type="ECO:0000256" key="3">
    <source>
        <dbReference type="ARBA" id="ARBA00022801"/>
    </source>
</evidence>
<dbReference type="Proteomes" id="UP000807716">
    <property type="component" value="Unassembled WGS sequence"/>
</dbReference>